<reference evidence="3 4" key="1">
    <citation type="submission" date="2009-04" db="EMBL/GenBank/DDBJ databases">
        <authorList>
            <person name="Sebastian Y."/>
            <person name="Madupu R."/>
            <person name="Durkin A.S."/>
            <person name="Torralba M."/>
            <person name="Methe B."/>
            <person name="Sutton G.G."/>
            <person name="Strausberg R.L."/>
            <person name="Nelson K.E."/>
        </authorList>
    </citation>
    <scope>NUCLEOTIDE SEQUENCE [LARGE SCALE GENOMIC DNA]</scope>
    <source>
        <strain evidence="4">ATCC 35406 / BCRC 14492 / JCM 8526 / NCTC 13058 / HG 370</strain>
    </source>
</reference>
<dbReference type="GO" id="GO:0035591">
    <property type="term" value="F:signaling adaptor activity"/>
    <property type="evidence" value="ECO:0007669"/>
    <property type="project" value="TreeGrafter"/>
</dbReference>
<gene>
    <name evidence="3" type="ORF">POREN0001_0369</name>
</gene>
<dbReference type="STRING" id="553175.POREN0001_0369"/>
<evidence type="ECO:0000256" key="1">
    <source>
        <dbReference type="ARBA" id="ARBA00022614"/>
    </source>
</evidence>
<dbReference type="SUPFAM" id="SSF52058">
    <property type="entry name" value="L domain-like"/>
    <property type="match status" value="2"/>
</dbReference>
<protein>
    <submittedName>
        <fullName evidence="3">Leucine Rich Repeat protein</fullName>
    </submittedName>
</protein>
<keyword evidence="4" id="KW-1185">Reference proteome</keyword>
<proteinExistence type="predicted"/>
<accession>C3JAX7</accession>
<sequence>MLLGSIIGAKAQEEEAITFKRSANAPKEVVLGIHCRSPFSIDWGDGVREEFPAKNYGVDGIQGEAKGNTIRIYSDPQDFIALYLGNNDKGNSIEELNVTRLKRLRFLHCQCNELSQLDLSSGFMLEELHLANNHLKNLDVKHSPRLDMLICYGNEIESLDLSELNRLMALRCENNKISSLQVDHLGDLTVLRCGSNPIEQLDVSKNKKLQQLFIENSAIKHIDVSTLDDLRVLNLSGCGISQLDLSGNPALHVLYANNNELTQLTLTQQPELEKVEVMGNKFQSLSISAPILSDLRCSNNPLQKIDLTKTPLLKYLFCQKTQLRELDLKANKELCELLASDNQLREIDLSENKNLYLLWLDGNQFTELDIAPFASNLFSLFLANNQFSTPQLQKIVNQLPDISGITVSANKAWWKKWLRLANNPGASEVDLTLPLRNGWRIDLKENWPGEPSNLASPLYSGINIAQYGANLLITAPNGHAAEYTIYTIEGLPIGGLALSHGETKSITLPSHGCYLVVEKQVNGGITRMEKVLVP</sequence>
<dbReference type="EMBL" id="ACNN01000020">
    <property type="protein sequence ID" value="EEN82682.1"/>
    <property type="molecule type" value="Genomic_DNA"/>
</dbReference>
<evidence type="ECO:0000313" key="4">
    <source>
        <dbReference type="Proteomes" id="UP000004295"/>
    </source>
</evidence>
<comment type="caution">
    <text evidence="3">The sequence shown here is derived from an EMBL/GenBank/DDBJ whole genome shotgun (WGS) entry which is preliminary data.</text>
</comment>
<dbReference type="InterPro" id="IPR032675">
    <property type="entry name" value="LRR_dom_sf"/>
</dbReference>
<dbReference type="InterPro" id="IPR052574">
    <property type="entry name" value="CDIRP"/>
</dbReference>
<dbReference type="PANTHER" id="PTHR47566">
    <property type="match status" value="1"/>
</dbReference>
<dbReference type="Gene3D" id="3.80.10.10">
    <property type="entry name" value="Ribonuclease Inhibitor"/>
    <property type="match status" value="2"/>
</dbReference>
<dbReference type="eggNOG" id="COG4886">
    <property type="taxonomic scope" value="Bacteria"/>
</dbReference>
<evidence type="ECO:0000256" key="2">
    <source>
        <dbReference type="ARBA" id="ARBA00022737"/>
    </source>
</evidence>
<keyword evidence="1" id="KW-0433">Leucine-rich repeat</keyword>
<dbReference type="Proteomes" id="UP000004295">
    <property type="component" value="Unassembled WGS sequence"/>
</dbReference>
<organism evidence="3 4">
    <name type="scientific">Porphyromonas endodontalis (strain ATCC 35406 / DSM 24491 / JCM 8526 / CCUG 16442 / BCRC 14492 / NCTC 13058 / HG 370)</name>
    <name type="common">Bacteroides endodontalis</name>
    <dbReference type="NCBI Taxonomy" id="553175"/>
    <lineage>
        <taxon>Bacteria</taxon>
        <taxon>Pseudomonadati</taxon>
        <taxon>Bacteroidota</taxon>
        <taxon>Bacteroidia</taxon>
        <taxon>Bacteroidales</taxon>
        <taxon>Porphyromonadaceae</taxon>
        <taxon>Porphyromonas</taxon>
    </lineage>
</organism>
<evidence type="ECO:0000313" key="3">
    <source>
        <dbReference type="EMBL" id="EEN82682.1"/>
    </source>
</evidence>
<name>C3JAX7_POREA</name>
<dbReference type="PANTHER" id="PTHR47566:SF1">
    <property type="entry name" value="PROTEIN NUD1"/>
    <property type="match status" value="1"/>
</dbReference>
<dbReference type="AlphaFoldDB" id="C3JAX7"/>
<keyword evidence="2" id="KW-0677">Repeat</keyword>